<feature type="domain" description="NAD-dependent epimerase/dehydratase" evidence="2">
    <location>
        <begin position="7"/>
        <end position="177"/>
    </location>
</feature>
<dbReference type="Pfam" id="PF01370">
    <property type="entry name" value="Epimerase"/>
    <property type="match status" value="1"/>
</dbReference>
<proteinExistence type="inferred from homology"/>
<comment type="caution">
    <text evidence="3">The sequence shown here is derived from an EMBL/GenBank/DDBJ whole genome shotgun (WGS) entry which is preliminary data.</text>
</comment>
<dbReference type="AlphaFoldDB" id="A0A937URE5"/>
<evidence type="ECO:0000313" key="3">
    <source>
        <dbReference type="EMBL" id="MBL7631063.1"/>
    </source>
</evidence>
<gene>
    <name evidence="3" type="ORF">I7412_28670</name>
</gene>
<organism evidence="3 4">
    <name type="scientific">Frankia nepalensis</name>
    <dbReference type="NCBI Taxonomy" id="1836974"/>
    <lineage>
        <taxon>Bacteria</taxon>
        <taxon>Bacillati</taxon>
        <taxon>Actinomycetota</taxon>
        <taxon>Actinomycetes</taxon>
        <taxon>Frankiales</taxon>
        <taxon>Frankiaceae</taxon>
        <taxon>Frankia</taxon>
    </lineage>
</organism>
<evidence type="ECO:0000259" key="2">
    <source>
        <dbReference type="Pfam" id="PF01370"/>
    </source>
</evidence>
<dbReference type="InterPro" id="IPR001509">
    <property type="entry name" value="Epimerase_deHydtase"/>
</dbReference>
<keyword evidence="4" id="KW-1185">Reference proteome</keyword>
<sequence>MLSGEKILVTGPAGRIAYGLARTLSPHNEVWGVARFSDPATRERVEALGVTTRVVDIADGPLDELPTDFTYLLHLAADFSANDYERAIRVNAEATGRLLEHCRSARAALVMSTVSTYKPHPDPWHGFREDDPLGDAMAPPSAPYSVSKIAGEAVARYCARSFGLPVTIARMGCAYSDDDGLPVWHLRAVAAGEPVRTRWDPMPYSPIHDDDICAQLEPLLAAASVPATIVNWAGDEAVSVQQWAAYFGDLLGTQAAVDVEPIPGASVGSVADPTRRASITGPCRVGWRDGFRRVAERLFPDRLAVAEARS</sequence>
<dbReference type="EMBL" id="JAEACQ010000259">
    <property type="protein sequence ID" value="MBL7631063.1"/>
    <property type="molecule type" value="Genomic_DNA"/>
</dbReference>
<dbReference type="PANTHER" id="PTHR43000">
    <property type="entry name" value="DTDP-D-GLUCOSE 4,6-DEHYDRATASE-RELATED"/>
    <property type="match status" value="1"/>
</dbReference>
<dbReference type="Proteomes" id="UP000604475">
    <property type="component" value="Unassembled WGS sequence"/>
</dbReference>
<dbReference type="SUPFAM" id="SSF51735">
    <property type="entry name" value="NAD(P)-binding Rossmann-fold domains"/>
    <property type="match status" value="1"/>
</dbReference>
<dbReference type="InterPro" id="IPR036291">
    <property type="entry name" value="NAD(P)-bd_dom_sf"/>
</dbReference>
<name>A0A937URE5_9ACTN</name>
<comment type="similarity">
    <text evidence="1">Belongs to the NAD(P)-dependent epimerase/dehydratase family.</text>
</comment>
<evidence type="ECO:0000313" key="4">
    <source>
        <dbReference type="Proteomes" id="UP000604475"/>
    </source>
</evidence>
<protein>
    <submittedName>
        <fullName evidence="3">NAD(P)-dependent oxidoreductase</fullName>
    </submittedName>
</protein>
<accession>A0A937URE5</accession>
<reference evidence="3" key="1">
    <citation type="submission" date="2020-12" db="EMBL/GenBank/DDBJ databases">
        <title>Genomic characterization of non-nitrogen-fixing Frankia strains.</title>
        <authorList>
            <person name="Carlos-Shanley C."/>
            <person name="Guerra T."/>
            <person name="Hahn D."/>
        </authorList>
    </citation>
    <scope>NUCLEOTIDE SEQUENCE</scope>
    <source>
        <strain evidence="3">CN6</strain>
    </source>
</reference>
<dbReference type="Gene3D" id="3.40.50.720">
    <property type="entry name" value="NAD(P)-binding Rossmann-like Domain"/>
    <property type="match status" value="1"/>
</dbReference>
<evidence type="ECO:0000256" key="1">
    <source>
        <dbReference type="ARBA" id="ARBA00007637"/>
    </source>
</evidence>